<dbReference type="Proteomes" id="UP000257143">
    <property type="component" value="Unassembled WGS sequence"/>
</dbReference>
<evidence type="ECO:0000259" key="4">
    <source>
        <dbReference type="Pfam" id="PF00149"/>
    </source>
</evidence>
<dbReference type="PROSITE" id="PS00785">
    <property type="entry name" value="5_NUCLEOTIDASE_1"/>
    <property type="match status" value="1"/>
</dbReference>
<dbReference type="InterPro" id="IPR008334">
    <property type="entry name" value="5'-Nucleotdase_C"/>
</dbReference>
<dbReference type="InterPro" id="IPR004843">
    <property type="entry name" value="Calcineurin-like_PHP"/>
</dbReference>
<dbReference type="NCBIfam" id="NF038117">
    <property type="entry name" value="choice_anch_I"/>
    <property type="match status" value="1"/>
</dbReference>
<feature type="chain" id="PRO_5017570592" description="Multifunctional 2',3'-cyclic-nucleotide 2'-phosphodiesterase/5'-nucleotidase/3'-nucleotidase" evidence="3">
    <location>
        <begin position="29"/>
        <end position="1427"/>
    </location>
</feature>
<dbReference type="PANTHER" id="PTHR11575:SF24">
    <property type="entry name" value="5'-NUCLEOTIDASE"/>
    <property type="match status" value="1"/>
</dbReference>
<evidence type="ECO:0000259" key="5">
    <source>
        <dbReference type="Pfam" id="PF02872"/>
    </source>
</evidence>
<dbReference type="Gene3D" id="2.130.10.10">
    <property type="entry name" value="YVTN repeat-like/Quinoprotein amine dehydrogenase"/>
    <property type="match status" value="1"/>
</dbReference>
<dbReference type="GO" id="GO:0046872">
    <property type="term" value="F:metal ion binding"/>
    <property type="evidence" value="ECO:0007669"/>
    <property type="project" value="InterPro"/>
</dbReference>
<dbReference type="InterPro" id="IPR029052">
    <property type="entry name" value="Metallo-depent_PP-like"/>
</dbReference>
<feature type="domain" description="Choice-of-anchor I" evidence="6">
    <location>
        <begin position="64"/>
        <end position="573"/>
    </location>
</feature>
<dbReference type="SUPFAM" id="SSF75011">
    <property type="entry name" value="3-carboxy-cis,cis-mucoante lactonizing enzyme"/>
    <property type="match status" value="1"/>
</dbReference>
<proteinExistence type="predicted"/>
<dbReference type="Pfam" id="PF22494">
    <property type="entry name" value="choice_anch_I"/>
    <property type="match status" value="1"/>
</dbReference>
<feature type="compositionally biased region" description="Basic and acidic residues" evidence="2">
    <location>
        <begin position="587"/>
        <end position="603"/>
    </location>
</feature>
<gene>
    <name evidence="7" type="ORF">CWR48_00530</name>
</gene>
<evidence type="ECO:0008006" key="9">
    <source>
        <dbReference type="Google" id="ProtNLM"/>
    </source>
</evidence>
<feature type="signal peptide" evidence="3">
    <location>
        <begin position="1"/>
        <end position="28"/>
    </location>
</feature>
<feature type="domain" description="5'-Nucleotidase C-terminal" evidence="5">
    <location>
        <begin position="1234"/>
        <end position="1385"/>
    </location>
</feature>
<dbReference type="InterPro" id="IPR007253">
    <property type="entry name" value="Cell_wall-bd_2"/>
</dbReference>
<feature type="region of interest" description="Disordered" evidence="2">
    <location>
        <begin position="576"/>
        <end position="603"/>
    </location>
</feature>
<dbReference type="Pfam" id="PF04122">
    <property type="entry name" value="CW_binding_2"/>
    <property type="match status" value="3"/>
</dbReference>
<dbReference type="InterPro" id="IPR006179">
    <property type="entry name" value="5_nucleotidase/apyrase"/>
</dbReference>
<name>A0A3D8Q1A9_9BACI</name>
<keyword evidence="8" id="KW-1185">Reference proteome</keyword>
<dbReference type="OrthoDB" id="9801679at2"/>
<dbReference type="RefSeq" id="WP_115771086.1">
    <property type="nucleotide sequence ID" value="NZ_PIOC01000001.1"/>
</dbReference>
<dbReference type="SUPFAM" id="SSF56300">
    <property type="entry name" value="Metallo-dependent phosphatases"/>
    <property type="match status" value="1"/>
</dbReference>
<dbReference type="InterPro" id="IPR036907">
    <property type="entry name" value="5'-Nucleotdase_C_sf"/>
</dbReference>
<dbReference type="InterPro" id="IPR055188">
    <property type="entry name" value="Choice_anch_I"/>
</dbReference>
<feature type="domain" description="Calcineurin-like phosphoesterase" evidence="4">
    <location>
        <begin position="911"/>
        <end position="1130"/>
    </location>
</feature>
<dbReference type="InterPro" id="IPR015943">
    <property type="entry name" value="WD40/YVTN_repeat-like_dom_sf"/>
</dbReference>
<keyword evidence="1 3" id="KW-0732">Signal</keyword>
<dbReference type="PANTHER" id="PTHR11575">
    <property type="entry name" value="5'-NUCLEOTIDASE-RELATED"/>
    <property type="match status" value="1"/>
</dbReference>
<reference evidence="8" key="1">
    <citation type="submission" date="2017-11" db="EMBL/GenBank/DDBJ databases">
        <authorList>
            <person name="Zhu W."/>
        </authorList>
    </citation>
    <scope>NUCLEOTIDE SEQUENCE [LARGE SCALE GENOMIC DNA]</scope>
    <source>
        <strain evidence="8">CAU 1183</strain>
    </source>
</reference>
<dbReference type="Pfam" id="PF00149">
    <property type="entry name" value="Metallophos"/>
    <property type="match status" value="1"/>
</dbReference>
<evidence type="ECO:0000313" key="8">
    <source>
        <dbReference type="Proteomes" id="UP000257143"/>
    </source>
</evidence>
<dbReference type="GO" id="GO:0009166">
    <property type="term" value="P:nucleotide catabolic process"/>
    <property type="evidence" value="ECO:0007669"/>
    <property type="project" value="InterPro"/>
</dbReference>
<dbReference type="PRINTS" id="PR01607">
    <property type="entry name" value="APYRASEFAMLY"/>
</dbReference>
<evidence type="ECO:0000256" key="1">
    <source>
        <dbReference type="ARBA" id="ARBA00022729"/>
    </source>
</evidence>
<protein>
    <recommendedName>
        <fullName evidence="9">Multifunctional 2',3'-cyclic-nucleotide 2'-phosphodiesterase/5'-nucleotidase/3'-nucleotidase</fullName>
    </recommendedName>
</protein>
<dbReference type="Gene3D" id="3.40.50.12090">
    <property type="match status" value="2"/>
</dbReference>
<sequence length="1427" mass="153985">MGFKKKLITGAAAASLLFTGVVPYNVFADEAKAQTEQPPLHQYIKEQLKVSQIAQYDSKVGETGTEILAYDAETQRAFVTNGKEAGFDILSFKDLKSGEFQQIDSKRILLKDLDNGRFSSENVASITSIAVSPAKDGLVAISATSKLESDPGHIIFVKKDGTFVKSVEVGSLPDMVTFTPDGEKVLVANEGEPRATLDADNKVTTHDPEGTISVIDAKNFKVESLSFTEDMLDEKVRYTKTGNTGEALIEQLEPEYITVSEDSKTAYVSLQENNAIATIDLTTNTIKKVNGLGVIDHSVAGNEMDAIPNEKIEIEKQPILTFHMPDAIDSFTVNGKTYIITPNEGDARAYEDGNFAYGEYNDDGEGYTEEKKLKKLLEKGKVSLKASNYANYTQAELDNFDLNSLADYKLTVENGLNEKTGKYEAIYGYGGRSFSIFDADTMEQVYDSGSEFEQIIAKAMPDYFNTNSDEIKQDGRSNAKGPEPETAVVGEINGTNYAFIALERLSGVMIYDLSNPEKPKFIDLISSRDFSEDVKGDVSPEGLQFIPAEDSPTGKSLLAATHEISGTVAVYEIEKNIKSENPSNPKPVEKAPEQDPKEFPKAEVEQIDRIKGSNRYETAIEVSKQGWEKGSVEKVILASGQDFADALAGVPLAAAWDTPILLTQKDKLLDQTIKEIKRLGAKEVTILGGEVAVGKAVVETLEKEGLTVGRIKGSTRYETAVEIANKLTDGKAEKVVVASGKEYADALSVAALAARDGLPILLTQDSKLTKATAEAITSLGAKESLVLGGNSAISEKVAKELPSAKRLSGKDRYETNIAILNEFGVNSDGVYIASGNSFADALSGAVLAAKEDSAVVLVHGKVPGKVSEYLLDQDVDKMSIFGGTVAVNDAVKEELDDILKKNSENGHLDLTIMHTNDTHANLDNVAKRVTAVKEVRAEEPNALLIDAGDVMSGTLYYNEFEGMADLRFMNLMGYDVMTFGNHEFDLGSTEEGLQGLADFVKGAKFPFVSSNVDFTKDGKFTGLFSDIISSRPADGHIYNGMIREIEGEKVGFFGLTTAETADLSSPGAIEFEDYIQEAENAVKAFEGQGVNKIVAITHIGYDDNPNVDNDLTLAAKVDGIDVIVGGHSHTQLNKPVVITKDDAGKEKDPTVIVQAYQYNNFLGKLDVEFDDKGVVVSSAGKLINIAEKADDPYALGLLDQYSSQVEKVSQTEIGATAESALENPRISDEGNKEQVSVRKNETPLGNLITDGMLAEGKKFDEDVVMALQNGGGIRAAIDKGPITVGEVITVLPFGNTPAIMELSGAELKEAFEISVGQLPYENGGFLHVAGGKVEFDSSKPAKSRVISVSYKNEDGSYTEIQDKEMYKIVTNAFTAKGGDGFTGFAKAYEEGRVTDLGSSDWENLANHLAGIGNIVPKVEGRIVDVAK</sequence>
<organism evidence="7 8">
    <name type="scientific">Oceanobacillus arenosus</name>
    <dbReference type="NCBI Taxonomy" id="1229153"/>
    <lineage>
        <taxon>Bacteria</taxon>
        <taxon>Bacillati</taxon>
        <taxon>Bacillota</taxon>
        <taxon>Bacilli</taxon>
        <taxon>Bacillales</taxon>
        <taxon>Bacillaceae</taxon>
        <taxon>Oceanobacillus</taxon>
    </lineage>
</organism>
<dbReference type="GO" id="GO:0016788">
    <property type="term" value="F:hydrolase activity, acting on ester bonds"/>
    <property type="evidence" value="ECO:0007669"/>
    <property type="project" value="InterPro"/>
</dbReference>
<dbReference type="Gene3D" id="3.60.21.10">
    <property type="match status" value="1"/>
</dbReference>
<evidence type="ECO:0000259" key="6">
    <source>
        <dbReference type="Pfam" id="PF22494"/>
    </source>
</evidence>
<comment type="caution">
    <text evidence="7">The sequence shown here is derived from an EMBL/GenBank/DDBJ whole genome shotgun (WGS) entry which is preliminary data.</text>
</comment>
<evidence type="ECO:0000313" key="7">
    <source>
        <dbReference type="EMBL" id="RDW22226.1"/>
    </source>
</evidence>
<dbReference type="GO" id="GO:0000166">
    <property type="term" value="F:nucleotide binding"/>
    <property type="evidence" value="ECO:0007669"/>
    <property type="project" value="InterPro"/>
</dbReference>
<accession>A0A3D8Q1A9</accession>
<dbReference type="Pfam" id="PF02872">
    <property type="entry name" value="5_nucleotid_C"/>
    <property type="match status" value="1"/>
</dbReference>
<dbReference type="EMBL" id="PIOC01000001">
    <property type="protein sequence ID" value="RDW22226.1"/>
    <property type="molecule type" value="Genomic_DNA"/>
</dbReference>
<dbReference type="Gene3D" id="3.90.780.10">
    <property type="entry name" value="5'-Nucleotidase, C-terminal domain"/>
    <property type="match status" value="1"/>
</dbReference>
<dbReference type="InterPro" id="IPR006146">
    <property type="entry name" value="5'-Nucleotdase_CS"/>
</dbReference>
<dbReference type="SUPFAM" id="SSF55816">
    <property type="entry name" value="5'-nucleotidase (syn. UDP-sugar hydrolase), C-terminal domain"/>
    <property type="match status" value="1"/>
</dbReference>
<evidence type="ECO:0000256" key="2">
    <source>
        <dbReference type="SAM" id="MobiDB-lite"/>
    </source>
</evidence>
<evidence type="ECO:0000256" key="3">
    <source>
        <dbReference type="SAM" id="SignalP"/>
    </source>
</evidence>